<evidence type="ECO:0000313" key="2">
    <source>
        <dbReference type="Proteomes" id="UP000440578"/>
    </source>
</evidence>
<dbReference type="Proteomes" id="UP000440578">
    <property type="component" value="Unassembled WGS sequence"/>
</dbReference>
<evidence type="ECO:0000313" key="1">
    <source>
        <dbReference type="EMBL" id="KAF0309083.1"/>
    </source>
</evidence>
<gene>
    <name evidence="1" type="ORF">FJT64_019757</name>
</gene>
<comment type="caution">
    <text evidence="1">The sequence shown here is derived from an EMBL/GenBank/DDBJ whole genome shotgun (WGS) entry which is preliminary data.</text>
</comment>
<accession>A0A6A4WST2</accession>
<name>A0A6A4WST2_AMPAM</name>
<sequence length="66" mass="7932">MHRRANVRKIIEHRQRQHLRLTESEEKEKEALQLQIRKEKVSNVTLTGRWASEAADVCRLHRYRAA</sequence>
<organism evidence="1 2">
    <name type="scientific">Amphibalanus amphitrite</name>
    <name type="common">Striped barnacle</name>
    <name type="synonym">Balanus amphitrite</name>
    <dbReference type="NCBI Taxonomy" id="1232801"/>
    <lineage>
        <taxon>Eukaryota</taxon>
        <taxon>Metazoa</taxon>
        <taxon>Ecdysozoa</taxon>
        <taxon>Arthropoda</taxon>
        <taxon>Crustacea</taxon>
        <taxon>Multicrustacea</taxon>
        <taxon>Cirripedia</taxon>
        <taxon>Thoracica</taxon>
        <taxon>Thoracicalcarea</taxon>
        <taxon>Balanomorpha</taxon>
        <taxon>Balanoidea</taxon>
        <taxon>Balanidae</taxon>
        <taxon>Amphibalaninae</taxon>
        <taxon>Amphibalanus</taxon>
    </lineage>
</organism>
<protein>
    <submittedName>
        <fullName evidence="1">Uncharacterized protein</fullName>
    </submittedName>
</protein>
<dbReference type="AlphaFoldDB" id="A0A6A4WST2"/>
<keyword evidence="2" id="KW-1185">Reference proteome</keyword>
<dbReference type="EMBL" id="VIIS01000437">
    <property type="protein sequence ID" value="KAF0309083.1"/>
    <property type="molecule type" value="Genomic_DNA"/>
</dbReference>
<proteinExistence type="predicted"/>
<reference evidence="1 2" key="1">
    <citation type="submission" date="2019-07" db="EMBL/GenBank/DDBJ databases">
        <title>Draft genome assembly of a fouling barnacle, Amphibalanus amphitrite (Darwin, 1854): The first reference genome for Thecostraca.</title>
        <authorList>
            <person name="Kim W."/>
        </authorList>
    </citation>
    <scope>NUCLEOTIDE SEQUENCE [LARGE SCALE GENOMIC DNA]</scope>
    <source>
        <strain evidence="1">SNU_AA5</strain>
        <tissue evidence="1">Soma without cirri and trophi</tissue>
    </source>
</reference>